<keyword evidence="9" id="KW-0067">ATP-binding</keyword>
<evidence type="ECO:0000256" key="9">
    <source>
        <dbReference type="ARBA" id="ARBA00022840"/>
    </source>
</evidence>
<evidence type="ECO:0000313" key="13">
    <source>
        <dbReference type="EMBL" id="OCX71643.1"/>
    </source>
</evidence>
<evidence type="ECO:0000313" key="14">
    <source>
        <dbReference type="Proteomes" id="UP000094893"/>
    </source>
</evidence>
<dbReference type="Pfam" id="PF04313">
    <property type="entry name" value="HSDR_N"/>
    <property type="match status" value="1"/>
</dbReference>
<proteinExistence type="inferred from homology"/>
<organism evidence="12 14">
    <name type="scientific">Acidithiobacillus thiooxidans</name>
    <name type="common">Thiobacillus thiooxidans</name>
    <dbReference type="NCBI Taxonomy" id="930"/>
    <lineage>
        <taxon>Bacteria</taxon>
        <taxon>Pseudomonadati</taxon>
        <taxon>Pseudomonadota</taxon>
        <taxon>Acidithiobacillia</taxon>
        <taxon>Acidithiobacillales</taxon>
        <taxon>Acidithiobacillaceae</taxon>
        <taxon>Acidithiobacillus</taxon>
    </lineage>
</organism>
<sequence length="153" mass="17938">MTEQEIEEALIQKLGDLKYSYRPDIHDRAALEANFRHHFEALNHVSLSDSEFARLLETIVTPDVYAASRILQERNHFERDVGTALHYTLVNIKDWCKNTFEVIHQLRINTDYSHHRYDVMLLINGVPVVQIELKTLQISPLRAICPEKMQKTR</sequence>
<feature type="domain" description="Restriction endonuclease type I HsdR N-terminal" evidence="11">
    <location>
        <begin position="1"/>
        <end position="136"/>
    </location>
</feature>
<dbReference type="PANTHER" id="PTHR30195:SF16">
    <property type="entry name" value="TYPE I RESTRICTION ENZYME ENDONUCLEASE SUBUNIT"/>
    <property type="match status" value="1"/>
</dbReference>
<dbReference type="eggNOG" id="COG0610">
    <property type="taxonomic scope" value="Bacteria"/>
</dbReference>
<evidence type="ECO:0000256" key="1">
    <source>
        <dbReference type="ARBA" id="ARBA00000851"/>
    </source>
</evidence>
<comment type="caution">
    <text evidence="12">The sequence shown here is derived from an EMBL/GenBank/DDBJ whole genome shotgun (WGS) entry which is preliminary data.</text>
</comment>
<evidence type="ECO:0000256" key="8">
    <source>
        <dbReference type="ARBA" id="ARBA00022801"/>
    </source>
</evidence>
<keyword evidence="10" id="KW-0238">DNA-binding</keyword>
<dbReference type="Proteomes" id="UP000094893">
    <property type="component" value="Unassembled WGS sequence"/>
</dbReference>
<keyword evidence="4" id="KW-0540">Nuclease</keyword>
<dbReference type="CDD" id="cd22332">
    <property type="entry name" value="HsdR_N"/>
    <property type="match status" value="1"/>
</dbReference>
<name>A0A1C2JGT6_ACITH</name>
<evidence type="ECO:0000256" key="5">
    <source>
        <dbReference type="ARBA" id="ARBA00022741"/>
    </source>
</evidence>
<reference evidence="12 14" key="1">
    <citation type="journal article" date="2016" name="Int. J. Mol. Sci.">
        <title>Comparative genomics of the extreme acidophile Acidithiobacillus thiooxidans reveals intraspecific divergence and niche adaptation.</title>
        <authorList>
            <person name="Zhang X."/>
            <person name="Feng X."/>
            <person name="Tao J."/>
            <person name="Ma L."/>
            <person name="Xiao Y."/>
            <person name="Liang Y."/>
            <person name="Liu X."/>
            <person name="Yin H."/>
        </authorList>
    </citation>
    <scope>NUCLEOTIDE SEQUENCE [LARGE SCALE GENOMIC DNA]</scope>
    <source>
        <strain evidence="12 14">A02</strain>
        <strain evidence="13">DXS-W</strain>
    </source>
</reference>
<dbReference type="EMBL" id="LWRY01000128">
    <property type="protein sequence ID" value="OCX71643.1"/>
    <property type="molecule type" value="Genomic_DNA"/>
</dbReference>
<keyword evidence="5" id="KW-0547">Nucleotide-binding</keyword>
<keyword evidence="8" id="KW-0378">Hydrolase</keyword>
<evidence type="ECO:0000256" key="6">
    <source>
        <dbReference type="ARBA" id="ARBA00022747"/>
    </source>
</evidence>
<dbReference type="PANTHER" id="PTHR30195">
    <property type="entry name" value="TYPE I SITE-SPECIFIC DEOXYRIBONUCLEASE PROTEIN SUBUNIT M AND R"/>
    <property type="match status" value="1"/>
</dbReference>
<accession>A0A1C2JGT6</accession>
<dbReference type="InterPro" id="IPR051268">
    <property type="entry name" value="Type-I_R_enzyme_R_subunit"/>
</dbReference>
<comment type="similarity">
    <text evidence="2">Belongs to the HsdR family.</text>
</comment>
<gene>
    <name evidence="13" type="ORF">A6M23_11340</name>
    <name evidence="12" type="ORF">A6P07_13045</name>
</gene>
<keyword evidence="7" id="KW-0255">Endonuclease</keyword>
<evidence type="ECO:0000256" key="3">
    <source>
        <dbReference type="ARBA" id="ARBA00012654"/>
    </source>
</evidence>
<evidence type="ECO:0000256" key="2">
    <source>
        <dbReference type="ARBA" id="ARBA00008598"/>
    </source>
</evidence>
<protein>
    <recommendedName>
        <fullName evidence="3">type I site-specific deoxyribonuclease</fullName>
        <ecNumber evidence="3">3.1.21.3</ecNumber>
    </recommendedName>
</protein>
<dbReference type="GO" id="GO:0009307">
    <property type="term" value="P:DNA restriction-modification system"/>
    <property type="evidence" value="ECO:0007669"/>
    <property type="project" value="UniProtKB-KW"/>
</dbReference>
<evidence type="ECO:0000313" key="12">
    <source>
        <dbReference type="EMBL" id="OCX70930.1"/>
    </source>
</evidence>
<keyword evidence="15" id="KW-1185">Reference proteome</keyword>
<dbReference type="GO" id="GO:0003677">
    <property type="term" value="F:DNA binding"/>
    <property type="evidence" value="ECO:0007669"/>
    <property type="project" value="UniProtKB-KW"/>
</dbReference>
<dbReference type="Gene3D" id="3.90.1570.50">
    <property type="match status" value="1"/>
</dbReference>
<evidence type="ECO:0000256" key="7">
    <source>
        <dbReference type="ARBA" id="ARBA00022759"/>
    </source>
</evidence>
<evidence type="ECO:0000313" key="15">
    <source>
        <dbReference type="Proteomes" id="UP000095008"/>
    </source>
</evidence>
<dbReference type="AlphaFoldDB" id="A0A1C2JGT6"/>
<keyword evidence="6" id="KW-0680">Restriction system</keyword>
<dbReference type="RefSeq" id="WP_024893664.1">
    <property type="nucleotide sequence ID" value="NZ_JAAOMO010000052.1"/>
</dbReference>
<evidence type="ECO:0000259" key="11">
    <source>
        <dbReference type="Pfam" id="PF04313"/>
    </source>
</evidence>
<comment type="catalytic activity">
    <reaction evidence="1">
        <text>Endonucleolytic cleavage of DNA to give random double-stranded fragments with terminal 5'-phosphates, ATP is simultaneously hydrolyzed.</text>
        <dbReference type="EC" id="3.1.21.3"/>
    </reaction>
</comment>
<evidence type="ECO:0000256" key="4">
    <source>
        <dbReference type="ARBA" id="ARBA00022722"/>
    </source>
</evidence>
<dbReference type="EC" id="3.1.21.3" evidence="3"/>
<dbReference type="GO" id="GO:0009035">
    <property type="term" value="F:type I site-specific deoxyribonuclease activity"/>
    <property type="evidence" value="ECO:0007669"/>
    <property type="project" value="UniProtKB-EC"/>
</dbReference>
<dbReference type="InterPro" id="IPR007409">
    <property type="entry name" value="Restrct_endonuc_type1_HsdR_N"/>
</dbReference>
<dbReference type="Proteomes" id="UP000095008">
    <property type="component" value="Unassembled WGS sequence"/>
</dbReference>
<dbReference type="EMBL" id="LWSA01000185">
    <property type="protein sequence ID" value="OCX70930.1"/>
    <property type="molecule type" value="Genomic_DNA"/>
</dbReference>
<dbReference type="GO" id="GO:0005524">
    <property type="term" value="F:ATP binding"/>
    <property type="evidence" value="ECO:0007669"/>
    <property type="project" value="UniProtKB-KW"/>
</dbReference>
<dbReference type="STRING" id="930.GCA_002079865_03904"/>
<evidence type="ECO:0000256" key="10">
    <source>
        <dbReference type="ARBA" id="ARBA00023125"/>
    </source>
</evidence>